<evidence type="ECO:0000313" key="3">
    <source>
        <dbReference type="Proteomes" id="UP000666915"/>
    </source>
</evidence>
<comment type="caution">
    <text evidence="2">The sequence shown here is derived from an EMBL/GenBank/DDBJ whole genome shotgun (WGS) entry which is preliminary data.</text>
</comment>
<dbReference type="Proteomes" id="UP000666915">
    <property type="component" value="Unassembled WGS sequence"/>
</dbReference>
<organism evidence="2 3">
    <name type="scientific">Actinomadura nitritigenes</name>
    <dbReference type="NCBI Taxonomy" id="134602"/>
    <lineage>
        <taxon>Bacteria</taxon>
        <taxon>Bacillati</taxon>
        <taxon>Actinomycetota</taxon>
        <taxon>Actinomycetes</taxon>
        <taxon>Streptosporangiales</taxon>
        <taxon>Thermomonosporaceae</taxon>
        <taxon>Actinomadura</taxon>
    </lineage>
</organism>
<reference evidence="2 3" key="1">
    <citation type="submission" date="2021-03" db="EMBL/GenBank/DDBJ databases">
        <authorList>
            <person name="Kanchanasin P."/>
            <person name="Saeng-In P."/>
            <person name="Phongsopitanun W."/>
            <person name="Yuki M."/>
            <person name="Kudo T."/>
            <person name="Ohkuma M."/>
            <person name="Tanasupawat S."/>
        </authorList>
    </citation>
    <scope>NUCLEOTIDE SEQUENCE [LARGE SCALE GENOMIC DNA]</scope>
    <source>
        <strain evidence="2 3">L46</strain>
    </source>
</reference>
<evidence type="ECO:0000313" key="2">
    <source>
        <dbReference type="EMBL" id="MBO2444359.1"/>
    </source>
</evidence>
<proteinExistence type="predicted"/>
<accession>A0ABS3RDQ1</accession>
<sequence length="65" mass="6712">MTALRWRKSSYSGGTSGSDCVEVAALDGVVGMRDSKDPDGGHVAVDRASFAALLSRIRSGALDLA</sequence>
<dbReference type="RefSeq" id="WP_208272694.1">
    <property type="nucleotide sequence ID" value="NZ_BAAAGM010000102.1"/>
</dbReference>
<dbReference type="InterPro" id="IPR007278">
    <property type="entry name" value="DUF397"/>
</dbReference>
<evidence type="ECO:0000259" key="1">
    <source>
        <dbReference type="Pfam" id="PF04149"/>
    </source>
</evidence>
<keyword evidence="3" id="KW-1185">Reference proteome</keyword>
<gene>
    <name evidence="2" type="ORF">J4557_43260</name>
</gene>
<protein>
    <submittedName>
        <fullName evidence="2">DUF397 domain-containing protein</fullName>
    </submittedName>
</protein>
<dbReference type="EMBL" id="JAGEOK010000045">
    <property type="protein sequence ID" value="MBO2444359.1"/>
    <property type="molecule type" value="Genomic_DNA"/>
</dbReference>
<dbReference type="Pfam" id="PF04149">
    <property type="entry name" value="DUF397"/>
    <property type="match status" value="1"/>
</dbReference>
<feature type="domain" description="DUF397" evidence="1">
    <location>
        <begin position="4"/>
        <end position="58"/>
    </location>
</feature>
<name>A0ABS3RDQ1_9ACTN</name>